<name>A0A1W9ZQC7_MYCAI</name>
<gene>
    <name evidence="1" type="ORF">BST14_02625</name>
</gene>
<sequence length="74" mass="8250">MIIEEHIQPENLHVLVGAATHYAGNGKYVLRTLDHNDVTKDFVMDGIAFDHLSKMIDHSILEGLADLEDHGEQA</sequence>
<comment type="caution">
    <text evidence="1">The sequence shown here is derived from an EMBL/GenBank/DDBJ whole genome shotgun (WGS) entry which is preliminary data.</text>
</comment>
<accession>A0A1W9ZQC7</accession>
<proteinExistence type="predicted"/>
<protein>
    <submittedName>
        <fullName evidence="1">Uncharacterized protein</fullName>
    </submittedName>
</protein>
<keyword evidence="2" id="KW-1185">Reference proteome</keyword>
<dbReference type="EMBL" id="MVHG01000004">
    <property type="protein sequence ID" value="ORA20042.1"/>
    <property type="molecule type" value="Genomic_DNA"/>
</dbReference>
<evidence type="ECO:0000313" key="1">
    <source>
        <dbReference type="EMBL" id="ORA20042.1"/>
    </source>
</evidence>
<evidence type="ECO:0000313" key="2">
    <source>
        <dbReference type="Proteomes" id="UP000192707"/>
    </source>
</evidence>
<reference evidence="1 2" key="1">
    <citation type="submission" date="2016-12" db="EMBL/GenBank/DDBJ databases">
        <title>The new phylogeny of genus Mycobacterium.</title>
        <authorList>
            <person name="Tortoli E."/>
            <person name="Trovato A."/>
            <person name="Cirillo D.M."/>
        </authorList>
    </citation>
    <scope>NUCLEOTIDE SEQUENCE [LARGE SCALE GENOMIC DNA]</scope>
    <source>
        <strain evidence="1 2">DSM 45069</strain>
    </source>
</reference>
<organism evidence="1 2">
    <name type="scientific">Mycobacterium arosiense ATCC BAA-1401 = DSM 45069</name>
    <dbReference type="NCBI Taxonomy" id="1265311"/>
    <lineage>
        <taxon>Bacteria</taxon>
        <taxon>Bacillati</taxon>
        <taxon>Actinomycetota</taxon>
        <taxon>Actinomycetes</taxon>
        <taxon>Mycobacteriales</taxon>
        <taxon>Mycobacteriaceae</taxon>
        <taxon>Mycobacterium</taxon>
        <taxon>Mycobacterium avium complex (MAC)</taxon>
    </lineage>
</organism>
<dbReference type="Proteomes" id="UP000192707">
    <property type="component" value="Unassembled WGS sequence"/>
</dbReference>
<dbReference type="RefSeq" id="WP_083063042.1">
    <property type="nucleotide sequence ID" value="NZ_MVHG01000004.1"/>
</dbReference>
<dbReference type="AlphaFoldDB" id="A0A1W9ZQC7"/>